<organism evidence="1 2">
    <name type="scientific">Candidatus Rhabdochlamydia porcellionis</name>
    <dbReference type="NCBI Taxonomy" id="225148"/>
    <lineage>
        <taxon>Bacteria</taxon>
        <taxon>Pseudomonadati</taxon>
        <taxon>Chlamydiota</taxon>
        <taxon>Chlamydiia</taxon>
        <taxon>Parachlamydiales</taxon>
        <taxon>Candidatus Rhabdochlamydiaceae</taxon>
        <taxon>Candidatus Rhabdochlamydia</taxon>
    </lineage>
</organism>
<dbReference type="EMBL" id="CP075585">
    <property type="protein sequence ID" value="QZA58929.1"/>
    <property type="molecule type" value="Genomic_DNA"/>
</dbReference>
<accession>A0ABX8YZU7</accession>
<dbReference type="RefSeq" id="WP_194845380.1">
    <property type="nucleotide sequence ID" value="NZ_CP075585.1"/>
</dbReference>
<name>A0ABX8YZU7_9BACT</name>
<evidence type="ECO:0000313" key="1">
    <source>
        <dbReference type="EMBL" id="QZA58929.1"/>
    </source>
</evidence>
<gene>
    <name evidence="1" type="ORF">RHAB15C_0000810</name>
</gene>
<sequence length="166" mass="19178">MSGIVRVLNRTVSTVSSVVQSGGVLRGQVGFERWYFHYHNKLSPQQMAKDPSIQIFCRLWAISSAIESFIKVIIVGLSALYYVYRENYIEVEKRVDVLYEQDNSLYYSFVATYSPEKAVKDFSLYNEKDPAQSAIRTQWFGYSLGKYSWGTFYTGETTLEMLLNTH</sequence>
<keyword evidence="2" id="KW-1185">Reference proteome</keyword>
<protein>
    <submittedName>
        <fullName evidence="1">Uncharacterized protein</fullName>
    </submittedName>
</protein>
<dbReference type="Proteomes" id="UP000822862">
    <property type="component" value="Chromosome"/>
</dbReference>
<proteinExistence type="predicted"/>
<evidence type="ECO:0000313" key="2">
    <source>
        <dbReference type="Proteomes" id="UP000822862"/>
    </source>
</evidence>
<reference evidence="1 2" key="2">
    <citation type="submission" date="2021-05" db="EMBL/GenBank/DDBJ databases">
        <title>Ecology and evolution of chlamydial symbionts of arthropods.</title>
        <authorList>
            <person name="Halter T."/>
            <person name="Sixt B.S."/>
            <person name="Toenshoff E.R."/>
            <person name="Koestlbacher S."/>
            <person name="Schulz F."/>
            <person name="Kostanjsek R."/>
            <person name="Collingro A."/>
            <person name="Hendrickx F."/>
            <person name="Horn M."/>
        </authorList>
    </citation>
    <scope>NUCLEOTIDE SEQUENCE [LARGE SCALE GENOMIC DNA]</scope>
    <source>
        <strain evidence="1 2">15C</strain>
    </source>
</reference>
<reference evidence="1 2" key="1">
    <citation type="submission" date="2020-01" db="EMBL/GenBank/DDBJ databases">
        <authorList>
            <person name="Sixt B."/>
            <person name="Schulz F."/>
            <person name="Kostanjsek R."/>
            <person name="Koestlbacher S."/>
            <person name="Collingro A."/>
            <person name="Toenshoff E."/>
            <person name="Horn M."/>
        </authorList>
    </citation>
    <scope>NUCLEOTIDE SEQUENCE [LARGE SCALE GENOMIC DNA]</scope>
    <source>
        <strain evidence="1 2">15C</strain>
    </source>
</reference>